<feature type="active site" description="For ring-opening step" evidence="3">
    <location>
        <position position="135"/>
    </location>
</feature>
<reference evidence="5 6" key="1">
    <citation type="journal article" date="2021" name="Sci. Rep.">
        <title>The distribution of antibiotic resistance genes in chicken gut microbiota commensals.</title>
        <authorList>
            <person name="Juricova H."/>
            <person name="Matiasovicova J."/>
            <person name="Kubasova T."/>
            <person name="Cejkova D."/>
            <person name="Rychlik I."/>
        </authorList>
    </citation>
    <scope>NUCLEOTIDE SEQUENCE [LARGE SCALE GENOMIC DNA]</scope>
    <source>
        <strain evidence="5 6">An810</strain>
    </source>
</reference>
<comment type="caution">
    <text evidence="5">The sequence shown here is derived from an EMBL/GenBank/DDBJ whole genome shotgun (WGS) entry which is preliminary data.</text>
</comment>
<dbReference type="Pfam" id="PF01182">
    <property type="entry name" value="Glucosamine_iso"/>
    <property type="match status" value="1"/>
</dbReference>
<dbReference type="Gene3D" id="3.40.50.1360">
    <property type="match status" value="1"/>
</dbReference>
<dbReference type="PANTHER" id="PTHR11280:SF5">
    <property type="entry name" value="GLUCOSAMINE-6-PHOSPHATE ISOMERASE"/>
    <property type="match status" value="1"/>
</dbReference>
<name>A0ABS2EL18_9LACO</name>
<protein>
    <recommendedName>
        <fullName evidence="3">Glucosamine-6-phosphate deaminase</fullName>
        <ecNumber evidence="3">3.5.99.6</ecNumber>
    </recommendedName>
    <alternativeName>
        <fullName evidence="3">GlcN6P deaminase</fullName>
        <shortName evidence="3">GNPDA</shortName>
    </alternativeName>
    <alternativeName>
        <fullName evidence="3">Glucosamine-6-phosphate isomerase</fullName>
    </alternativeName>
</protein>
<dbReference type="SUPFAM" id="SSF100950">
    <property type="entry name" value="NagB/RpiA/CoA transferase-like"/>
    <property type="match status" value="1"/>
</dbReference>
<dbReference type="EMBL" id="JACJJQ010000001">
    <property type="protein sequence ID" value="MBM6753152.1"/>
    <property type="molecule type" value="Genomic_DNA"/>
</dbReference>
<comment type="caution">
    <text evidence="3">Lacks conserved residue(s) required for the propagation of feature annotation.</text>
</comment>
<proteinExistence type="inferred from homology"/>
<gene>
    <name evidence="3" type="primary">nagB</name>
    <name evidence="5" type="ORF">H5993_00010</name>
</gene>
<dbReference type="InterPro" id="IPR018321">
    <property type="entry name" value="Glucosamine6P_isomerase_CS"/>
</dbReference>
<dbReference type="EC" id="3.5.99.6" evidence="3"/>
<comment type="catalytic activity">
    <reaction evidence="3">
        <text>alpha-D-glucosamine 6-phosphate + H2O = beta-D-fructose 6-phosphate + NH4(+)</text>
        <dbReference type="Rhea" id="RHEA:12172"/>
        <dbReference type="ChEBI" id="CHEBI:15377"/>
        <dbReference type="ChEBI" id="CHEBI:28938"/>
        <dbReference type="ChEBI" id="CHEBI:57634"/>
        <dbReference type="ChEBI" id="CHEBI:75989"/>
        <dbReference type="EC" id="3.5.99.6"/>
    </reaction>
</comment>
<feature type="domain" description="Glucosamine/galactosamine-6-phosphate isomerase" evidence="4">
    <location>
        <begin position="19"/>
        <end position="217"/>
    </location>
</feature>
<keyword evidence="1 3" id="KW-0378">Hydrolase</keyword>
<dbReference type="RefSeq" id="WP_204775728.1">
    <property type="nucleotide sequence ID" value="NZ_JACJJQ010000001.1"/>
</dbReference>
<accession>A0ABS2EL18</accession>
<evidence type="ECO:0000313" key="6">
    <source>
        <dbReference type="Proteomes" id="UP000776629"/>
    </source>
</evidence>
<organism evidence="5 6">
    <name type="scientific">Limosilactobacillus alvi</name>
    <dbReference type="NCBI Taxonomy" id="990412"/>
    <lineage>
        <taxon>Bacteria</taxon>
        <taxon>Bacillati</taxon>
        <taxon>Bacillota</taxon>
        <taxon>Bacilli</taxon>
        <taxon>Lactobacillales</taxon>
        <taxon>Lactobacillaceae</taxon>
        <taxon>Limosilactobacillus</taxon>
    </lineage>
</organism>
<dbReference type="PANTHER" id="PTHR11280">
    <property type="entry name" value="GLUCOSAMINE-6-PHOSPHATE ISOMERASE"/>
    <property type="match status" value="1"/>
</dbReference>
<keyword evidence="6" id="KW-1185">Reference proteome</keyword>
<dbReference type="InterPro" id="IPR006148">
    <property type="entry name" value="Glc/Gal-6P_isomerase"/>
</dbReference>
<feature type="active site" description="Proton acceptor; for enolization step" evidence="3">
    <location>
        <position position="62"/>
    </location>
</feature>
<feature type="active site" description="For ring-opening step" evidence="3">
    <location>
        <position position="128"/>
    </location>
</feature>
<dbReference type="Proteomes" id="UP000776629">
    <property type="component" value="Unassembled WGS sequence"/>
</dbReference>
<sequence>MKIITVKDPLAGGKAALDIFKAAKERGVKTFGLATGGTPETTYAELVKSDLDFQDCVSINLDEYVGLPADHDQSYAYYMHEHLFKAKPFAASYLPNGMASDLATECARYDQIIADHHVGLQLLGIGRNGHIGFNEPGSPFDGTTHEVALTKSTIVANARFFDREADVPKQAISMGIGSIMQADQILLEAYGEKKADAVAKMVQGPVTETVPASILQRHPDAIVIVDEAAAAKLK</sequence>
<dbReference type="PROSITE" id="PS01161">
    <property type="entry name" value="GLC_GALNAC_ISOMERASE"/>
    <property type="match status" value="1"/>
</dbReference>
<dbReference type="CDD" id="cd01399">
    <property type="entry name" value="GlcN6P_deaminase"/>
    <property type="match status" value="1"/>
</dbReference>
<keyword evidence="2 3" id="KW-0119">Carbohydrate metabolism</keyword>
<dbReference type="InterPro" id="IPR037171">
    <property type="entry name" value="NagB/RpiA_transferase-like"/>
</dbReference>
<evidence type="ECO:0000259" key="4">
    <source>
        <dbReference type="Pfam" id="PF01182"/>
    </source>
</evidence>
<feature type="active site" description="Proton acceptor; for ring-opening step" evidence="3">
    <location>
        <position position="130"/>
    </location>
</feature>
<evidence type="ECO:0000313" key="5">
    <source>
        <dbReference type="EMBL" id="MBM6753152.1"/>
    </source>
</evidence>
<comment type="similarity">
    <text evidence="3">Belongs to the glucosamine/galactosamine-6-phosphate isomerase family. NagB subfamily.</text>
</comment>
<evidence type="ECO:0000256" key="2">
    <source>
        <dbReference type="ARBA" id="ARBA00023277"/>
    </source>
</evidence>
<comment type="pathway">
    <text evidence="3">Amino-sugar metabolism; N-acetylneuraminate degradation; D-fructose 6-phosphate from N-acetylneuraminate: step 5/5.</text>
</comment>
<dbReference type="InterPro" id="IPR004547">
    <property type="entry name" value="Glucosamine6P_isomerase"/>
</dbReference>
<evidence type="ECO:0000256" key="1">
    <source>
        <dbReference type="ARBA" id="ARBA00022801"/>
    </source>
</evidence>
<comment type="function">
    <text evidence="3">Catalyzes the reversible isomerization-deamination of glucosamine 6-phosphate (GlcN6P) to form fructose 6-phosphate (Fru6P) and ammonium ion.</text>
</comment>
<evidence type="ECO:0000256" key="3">
    <source>
        <dbReference type="HAMAP-Rule" id="MF_01241"/>
    </source>
</evidence>
<dbReference type="HAMAP" id="MF_01241">
    <property type="entry name" value="GlcN6P_deamin"/>
    <property type="match status" value="1"/>
</dbReference>